<feature type="domain" description="HTH cro/C1-type" evidence="2">
    <location>
        <begin position="8"/>
        <end position="62"/>
    </location>
</feature>
<dbReference type="SMART" id="SM00530">
    <property type="entry name" value="HTH_XRE"/>
    <property type="match status" value="1"/>
</dbReference>
<dbReference type="Pfam" id="PF01381">
    <property type="entry name" value="HTH_3"/>
    <property type="match status" value="1"/>
</dbReference>
<gene>
    <name evidence="3" type="ORF">WQ57_03480</name>
</gene>
<sequence length="68" mass="7506">MSAVGANIKSIREQRGMTLEELALKARVGKQTIEKYETGTKTPDNQTLLKLATILDVPASELYLEKLS</sequence>
<protein>
    <submittedName>
        <fullName evidence="3">XRE family transcriptional regulator</fullName>
    </submittedName>
</protein>
<organism evidence="3 4">
    <name type="scientific">Mesobacillus campisalis</name>
    <dbReference type="NCBI Taxonomy" id="1408103"/>
    <lineage>
        <taxon>Bacteria</taxon>
        <taxon>Bacillati</taxon>
        <taxon>Bacillota</taxon>
        <taxon>Bacilli</taxon>
        <taxon>Bacillales</taxon>
        <taxon>Bacillaceae</taxon>
        <taxon>Mesobacillus</taxon>
    </lineage>
</organism>
<dbReference type="Proteomes" id="UP000034166">
    <property type="component" value="Unassembled WGS sequence"/>
</dbReference>
<name>A0A0M2SXJ6_9BACI</name>
<dbReference type="PANTHER" id="PTHR46558">
    <property type="entry name" value="TRACRIPTIONAL REGULATORY PROTEIN-RELATED-RELATED"/>
    <property type="match status" value="1"/>
</dbReference>
<dbReference type="EMBL" id="LAYY01000003">
    <property type="protein sequence ID" value="KKK39304.1"/>
    <property type="molecule type" value="Genomic_DNA"/>
</dbReference>
<dbReference type="Gene3D" id="1.10.260.40">
    <property type="entry name" value="lambda repressor-like DNA-binding domains"/>
    <property type="match status" value="1"/>
</dbReference>
<dbReference type="OrthoDB" id="2168837at2"/>
<evidence type="ECO:0000313" key="4">
    <source>
        <dbReference type="Proteomes" id="UP000034166"/>
    </source>
</evidence>
<comment type="caution">
    <text evidence="3">The sequence shown here is derived from an EMBL/GenBank/DDBJ whole genome shotgun (WGS) entry which is preliminary data.</text>
</comment>
<keyword evidence="4" id="KW-1185">Reference proteome</keyword>
<dbReference type="PROSITE" id="PS50943">
    <property type="entry name" value="HTH_CROC1"/>
    <property type="match status" value="1"/>
</dbReference>
<dbReference type="PANTHER" id="PTHR46558:SF4">
    <property type="entry name" value="DNA-BIDING PHAGE PROTEIN"/>
    <property type="match status" value="1"/>
</dbReference>
<dbReference type="AlphaFoldDB" id="A0A0M2SXJ6"/>
<dbReference type="GO" id="GO:0003677">
    <property type="term" value="F:DNA binding"/>
    <property type="evidence" value="ECO:0007669"/>
    <property type="project" value="UniProtKB-KW"/>
</dbReference>
<dbReference type="PATRIC" id="fig|1408103.3.peg.785"/>
<reference evidence="3 4" key="1">
    <citation type="submission" date="2015-04" db="EMBL/GenBank/DDBJ databases">
        <title>Taxonomic description and genome sequence of Bacillus campisalis sp. nov., a novel member of the genus Bacillus isolated from solar saltern.</title>
        <authorList>
            <person name="Mathan Kumar R."/>
            <person name="Kaur G."/>
            <person name="Kumar A."/>
            <person name="Singh N.K."/>
            <person name="Kaur N."/>
            <person name="Kumar N."/>
            <person name="Mayilraj S."/>
        </authorList>
    </citation>
    <scope>NUCLEOTIDE SEQUENCE [LARGE SCALE GENOMIC DNA]</scope>
    <source>
        <strain evidence="3 4">SA2-6</strain>
    </source>
</reference>
<evidence type="ECO:0000313" key="3">
    <source>
        <dbReference type="EMBL" id="KKK39304.1"/>
    </source>
</evidence>
<keyword evidence="1" id="KW-0238">DNA-binding</keyword>
<dbReference type="CDD" id="cd00093">
    <property type="entry name" value="HTH_XRE"/>
    <property type="match status" value="1"/>
</dbReference>
<dbReference type="SUPFAM" id="SSF47413">
    <property type="entry name" value="lambda repressor-like DNA-binding domains"/>
    <property type="match status" value="1"/>
</dbReference>
<dbReference type="InterPro" id="IPR001387">
    <property type="entry name" value="Cro/C1-type_HTH"/>
</dbReference>
<dbReference type="InterPro" id="IPR010982">
    <property type="entry name" value="Lambda_DNA-bd_dom_sf"/>
</dbReference>
<accession>A0A0M2SXJ6</accession>
<evidence type="ECO:0000259" key="2">
    <source>
        <dbReference type="PROSITE" id="PS50943"/>
    </source>
</evidence>
<evidence type="ECO:0000256" key="1">
    <source>
        <dbReference type="ARBA" id="ARBA00023125"/>
    </source>
</evidence>
<proteinExistence type="predicted"/>
<dbReference type="RefSeq" id="WP_046522339.1">
    <property type="nucleotide sequence ID" value="NZ_LAYY01000003.1"/>
</dbReference>